<dbReference type="Pfam" id="PF02212">
    <property type="entry name" value="GED"/>
    <property type="match status" value="1"/>
</dbReference>
<dbReference type="AlphaFoldDB" id="A0AAV9J027"/>
<dbReference type="SUPFAM" id="SSF52540">
    <property type="entry name" value="P-loop containing nucleoside triphosphate hydrolases"/>
    <property type="match status" value="1"/>
</dbReference>
<dbReference type="InterPro" id="IPR022812">
    <property type="entry name" value="Dynamin"/>
</dbReference>
<keyword evidence="2" id="KW-0342">GTP-binding</keyword>
<dbReference type="PROSITE" id="PS51718">
    <property type="entry name" value="G_DYNAMIN_2"/>
    <property type="match status" value="1"/>
</dbReference>
<evidence type="ECO:0000259" key="4">
    <source>
        <dbReference type="PROSITE" id="PS51388"/>
    </source>
</evidence>
<dbReference type="InterPro" id="IPR000375">
    <property type="entry name" value="Dynamin_stalk"/>
</dbReference>
<feature type="compositionally biased region" description="Low complexity" evidence="3">
    <location>
        <begin position="590"/>
        <end position="601"/>
    </location>
</feature>
<dbReference type="Proteomes" id="UP001301350">
    <property type="component" value="Unassembled WGS sequence"/>
</dbReference>
<dbReference type="GO" id="GO:0005874">
    <property type="term" value="C:microtubule"/>
    <property type="evidence" value="ECO:0007669"/>
    <property type="project" value="TreeGrafter"/>
</dbReference>
<dbReference type="Gene3D" id="3.40.50.300">
    <property type="entry name" value="P-loop containing nucleotide triphosphate hydrolases"/>
    <property type="match status" value="1"/>
</dbReference>
<dbReference type="GO" id="GO:0003924">
    <property type="term" value="F:GTPase activity"/>
    <property type="evidence" value="ECO:0007669"/>
    <property type="project" value="InterPro"/>
</dbReference>
<dbReference type="PANTHER" id="PTHR11566:SF21">
    <property type="entry name" value="DYNAMIN RELATED PROTEIN 1, ISOFORM A"/>
    <property type="match status" value="1"/>
</dbReference>
<dbReference type="InterPro" id="IPR001401">
    <property type="entry name" value="Dynamin_GTPase"/>
</dbReference>
<feature type="compositionally biased region" description="Acidic residues" evidence="3">
    <location>
        <begin position="658"/>
        <end position="672"/>
    </location>
</feature>
<feature type="domain" description="GED" evidence="4">
    <location>
        <begin position="703"/>
        <end position="794"/>
    </location>
</feature>
<dbReference type="InterPro" id="IPR030381">
    <property type="entry name" value="G_DYNAMIN_dom"/>
</dbReference>
<comment type="caution">
    <text evidence="6">The sequence shown here is derived from an EMBL/GenBank/DDBJ whole genome shotgun (WGS) entry which is preliminary data.</text>
</comment>
<dbReference type="Gene3D" id="1.20.120.1240">
    <property type="entry name" value="Dynamin, middle domain"/>
    <property type="match status" value="1"/>
</dbReference>
<gene>
    <name evidence="6" type="ORF">CDCA_CDCA14G3755</name>
</gene>
<dbReference type="CDD" id="cd08771">
    <property type="entry name" value="DLP_1"/>
    <property type="match status" value="1"/>
</dbReference>
<dbReference type="InterPro" id="IPR003130">
    <property type="entry name" value="GED"/>
</dbReference>
<evidence type="ECO:0000256" key="3">
    <source>
        <dbReference type="SAM" id="MobiDB-lite"/>
    </source>
</evidence>
<sequence>MERLIPVVNKLQDLFAETGLDTPIDLPQIMVVGAQSSGKSSVLENVIGESIFPRGTGIVTRRPTVVQLYCTAKEKQRSVFSAVNGQGDRKGGNRELVYDEVPPEDEDDVKNAAAGGGGAPVDTSAIPEDAAGEAFAEFLHKPGVRFYNFDDVRSEIERETDRVTGKNKGISPKAINLRVYSPHVVNLTVVDLPGLTKVPVGDQPSDIERLIRAMVLSYIERPNAIILAVHPATNDLATSDALQIARIADPEGKRTVGVITKLDLMDKGTDAVEMLKGKVIPLRRGYIGVICRGSTDLKRNKSIQQAREDEIRFYKSHPLYRRMMNQLGTQTLARSLSTMLMTHIRDTLPDMRQKMASQLAEWRGELNVLGPAFEGADDLGGALLHIINRYSSEFAKSLEGTSQQTVNTQELYGGARINYLFNDVYAKELLSMDAFEGLTREDIRTAIRNATGHRNPLFVPELAFELLVKKQITRFIPPAYSCVDLVFDELVRLSLECEAELLNRYENLRQEILAAAQTLLRELKQPSMEMVQNLIAMETSYISVNHKDFIGGSAAISRMIRARMDAEQQQSGGKKKDGAQADDSQTSVRLGQGPQAPLQPQKRGQDKDDKNDDDSKSEGRFRFMRRSPKDKEGANDKEGADKSRGAGKRSDATMDNFFNEDGEPIPLDEQEEETHRKQQHSLESIPEHLKVSDVVGDRDKDDIELIRTLLASYFDVVRVNMMDLVPKAIMCFLVVRARDRMQSRLVSELYKPERFSELLNESSDVAERRATAKKMVALLQHGMQVINEVRDIRAKDEV</sequence>
<dbReference type="InterPro" id="IPR027417">
    <property type="entry name" value="P-loop_NTPase"/>
</dbReference>
<dbReference type="Pfam" id="PF01031">
    <property type="entry name" value="Dynamin_M"/>
    <property type="match status" value="1"/>
</dbReference>
<feature type="domain" description="Dynamin-type G" evidence="5">
    <location>
        <begin position="23"/>
        <end position="349"/>
    </location>
</feature>
<dbReference type="EMBL" id="JANCYW010000014">
    <property type="protein sequence ID" value="KAK4537730.1"/>
    <property type="molecule type" value="Genomic_DNA"/>
</dbReference>
<keyword evidence="1" id="KW-0547">Nucleotide-binding</keyword>
<keyword evidence="7" id="KW-1185">Reference proteome</keyword>
<proteinExistence type="predicted"/>
<evidence type="ECO:0000313" key="6">
    <source>
        <dbReference type="EMBL" id="KAK4537730.1"/>
    </source>
</evidence>
<dbReference type="GO" id="GO:0005525">
    <property type="term" value="F:GTP binding"/>
    <property type="evidence" value="ECO:0007669"/>
    <property type="project" value="InterPro"/>
</dbReference>
<dbReference type="PROSITE" id="PS51388">
    <property type="entry name" value="GED"/>
    <property type="match status" value="1"/>
</dbReference>
<accession>A0AAV9J027</accession>
<dbReference type="InterPro" id="IPR045063">
    <property type="entry name" value="Dynamin_N"/>
</dbReference>
<name>A0AAV9J027_CYACA</name>
<dbReference type="InterPro" id="IPR020850">
    <property type="entry name" value="GED_dom"/>
</dbReference>
<evidence type="ECO:0000259" key="5">
    <source>
        <dbReference type="PROSITE" id="PS51718"/>
    </source>
</evidence>
<feature type="compositionally biased region" description="Basic and acidic residues" evidence="3">
    <location>
        <begin position="603"/>
        <end position="652"/>
    </location>
</feature>
<dbReference type="SMART" id="SM00053">
    <property type="entry name" value="DYNc"/>
    <property type="match status" value="1"/>
</dbReference>
<dbReference type="GO" id="GO:0016020">
    <property type="term" value="C:membrane"/>
    <property type="evidence" value="ECO:0007669"/>
    <property type="project" value="TreeGrafter"/>
</dbReference>
<dbReference type="GO" id="GO:0008017">
    <property type="term" value="F:microtubule binding"/>
    <property type="evidence" value="ECO:0007669"/>
    <property type="project" value="TreeGrafter"/>
</dbReference>
<reference evidence="6 7" key="1">
    <citation type="submission" date="2022-07" db="EMBL/GenBank/DDBJ databases">
        <title>Genome-wide signatures of adaptation to extreme environments.</title>
        <authorList>
            <person name="Cho C.H."/>
            <person name="Yoon H.S."/>
        </authorList>
    </citation>
    <scope>NUCLEOTIDE SEQUENCE [LARGE SCALE GENOMIC DNA]</scope>
    <source>
        <strain evidence="6 7">DBV 063 E5</strain>
    </source>
</reference>
<feature type="region of interest" description="Disordered" evidence="3">
    <location>
        <begin position="563"/>
        <end position="682"/>
    </location>
</feature>
<evidence type="ECO:0000313" key="7">
    <source>
        <dbReference type="Proteomes" id="UP001301350"/>
    </source>
</evidence>
<organism evidence="6 7">
    <name type="scientific">Cyanidium caldarium</name>
    <name type="common">Red alga</name>
    <dbReference type="NCBI Taxonomy" id="2771"/>
    <lineage>
        <taxon>Eukaryota</taxon>
        <taxon>Rhodophyta</taxon>
        <taxon>Bangiophyceae</taxon>
        <taxon>Cyanidiales</taxon>
        <taxon>Cyanidiaceae</taxon>
        <taxon>Cyanidium</taxon>
    </lineage>
</organism>
<evidence type="ECO:0000256" key="1">
    <source>
        <dbReference type="ARBA" id="ARBA00022741"/>
    </source>
</evidence>
<protein>
    <submittedName>
        <fullName evidence="6">Uncharacterized protein</fullName>
    </submittedName>
</protein>
<dbReference type="PRINTS" id="PR00195">
    <property type="entry name" value="DYNAMIN"/>
</dbReference>
<dbReference type="SMART" id="SM00302">
    <property type="entry name" value="GED"/>
    <property type="match status" value="1"/>
</dbReference>
<evidence type="ECO:0000256" key="2">
    <source>
        <dbReference type="ARBA" id="ARBA00023134"/>
    </source>
</evidence>
<dbReference type="PANTHER" id="PTHR11566">
    <property type="entry name" value="DYNAMIN"/>
    <property type="match status" value="1"/>
</dbReference>
<dbReference type="GO" id="GO:0005737">
    <property type="term" value="C:cytoplasm"/>
    <property type="evidence" value="ECO:0007669"/>
    <property type="project" value="TreeGrafter"/>
</dbReference>
<dbReference type="Pfam" id="PF00350">
    <property type="entry name" value="Dynamin_N"/>
    <property type="match status" value="1"/>
</dbReference>